<dbReference type="AlphaFoldDB" id="A0A1I9YLJ9"/>
<protein>
    <submittedName>
        <fullName evidence="1">Uncharacterized protein</fullName>
    </submittedName>
</protein>
<accession>A0A1I9YLJ9</accession>
<organism evidence="1">
    <name type="scientific">Paraburkholderia sprentiae WSM5005</name>
    <dbReference type="NCBI Taxonomy" id="754502"/>
    <lineage>
        <taxon>Bacteria</taxon>
        <taxon>Pseudomonadati</taxon>
        <taxon>Pseudomonadota</taxon>
        <taxon>Betaproteobacteria</taxon>
        <taxon>Burkholderiales</taxon>
        <taxon>Burkholderiaceae</taxon>
        <taxon>Paraburkholderia</taxon>
    </lineage>
</organism>
<reference evidence="1" key="1">
    <citation type="submission" date="2016-09" db="EMBL/GenBank/DDBJ databases">
        <title>The Complete Genome of Burkholderia sprentiae wsm5005.</title>
        <authorList>
            <person name="De Meyer S."/>
            <person name="Wang P."/>
            <person name="Terpolilli J."/>
        </authorList>
    </citation>
    <scope>NUCLEOTIDE SEQUENCE [LARGE SCALE GENOMIC DNA]</scope>
    <source>
        <strain evidence="1">WSM5005</strain>
    </source>
</reference>
<proteinExistence type="predicted"/>
<sequence length="74" mass="8721">MQRLVARADTFRFEVGRQRLHAFTPQRQHQTLAVSNQPSVAIAVPECLAEEFQVLIERRFPDHRFLMPCLKKFL</sequence>
<name>A0A1I9YLJ9_9BURK</name>
<gene>
    <name evidence="1" type="ORF">BJG93_16690</name>
</gene>
<evidence type="ECO:0000313" key="1">
    <source>
        <dbReference type="EMBL" id="APA87182.1"/>
    </source>
</evidence>
<dbReference type="EMBL" id="CP017562">
    <property type="protein sequence ID" value="APA87182.1"/>
    <property type="molecule type" value="Genomic_DNA"/>
</dbReference>